<proteinExistence type="inferred from homology"/>
<evidence type="ECO:0000256" key="7">
    <source>
        <dbReference type="ARBA" id="ARBA00023015"/>
    </source>
</evidence>
<dbReference type="InterPro" id="IPR050690">
    <property type="entry name" value="JHDM1_Histone_Demethylase"/>
</dbReference>
<dbReference type="InterPro" id="IPR003347">
    <property type="entry name" value="JmjC_dom"/>
</dbReference>
<evidence type="ECO:0000256" key="6">
    <source>
        <dbReference type="ARBA" id="ARBA00023004"/>
    </source>
</evidence>
<gene>
    <name evidence="13" type="ORF">PENSUB_9269</name>
</gene>
<dbReference type="GO" id="GO:0046872">
    <property type="term" value="F:metal ion binding"/>
    <property type="evidence" value="ECO:0007669"/>
    <property type="project" value="UniProtKB-KW"/>
</dbReference>
<dbReference type="SMART" id="SM00558">
    <property type="entry name" value="JmjC"/>
    <property type="match status" value="1"/>
</dbReference>
<evidence type="ECO:0000256" key="4">
    <source>
        <dbReference type="ARBA" id="ARBA00022723"/>
    </source>
</evidence>
<feature type="compositionally biased region" description="Low complexity" evidence="11">
    <location>
        <begin position="437"/>
        <end position="450"/>
    </location>
</feature>
<keyword evidence="14" id="KW-1185">Reference proteome</keyword>
<keyword evidence="8" id="KW-0804">Transcription</keyword>
<dbReference type="STRING" id="1316194.A0A1Q5TD79"/>
<dbReference type="GO" id="GO:0140680">
    <property type="term" value="F:histone H3K36me/H3K36me2 demethylase activity"/>
    <property type="evidence" value="ECO:0007669"/>
    <property type="project" value="UniProtKB-EC"/>
</dbReference>
<accession>A0A1Q5TD79</accession>
<keyword evidence="6" id="KW-0408">Iron</keyword>
<dbReference type="EC" id="1.14.11.27" evidence="3"/>
<evidence type="ECO:0000313" key="14">
    <source>
        <dbReference type="Proteomes" id="UP000186955"/>
    </source>
</evidence>
<dbReference type="Proteomes" id="UP000186955">
    <property type="component" value="Unassembled WGS sequence"/>
</dbReference>
<dbReference type="EMBL" id="MNBE01000673">
    <property type="protein sequence ID" value="OKO98171.1"/>
    <property type="molecule type" value="Genomic_DNA"/>
</dbReference>
<feature type="compositionally biased region" description="Basic and acidic residues" evidence="11">
    <location>
        <begin position="477"/>
        <end position="492"/>
    </location>
</feature>
<comment type="caution">
    <text evidence="13">The sequence shown here is derived from an EMBL/GenBank/DDBJ whole genome shotgun (WGS) entry which is preliminary data.</text>
</comment>
<sequence>MVSASPQDGRRRKHSEINHDYRDRMKRLKTILAILLAPAGPYDLDFPTFGSAGIQEIKTFIQGIDEHAEWALSNEERGQLAVDAAMAAGPGGQSYALMALAFLIPDLMAVPSTVIRITEFQTLQDTLATKFSRPIHYRASGSDTSPLGHRFGISPFWLYLEEHATKEINVYDYSVKNSADRTRRCTVKQAMAHWEERPRNERSALNLLDIENRSQTQYYPQALRPYDLEGILSRRDAGAIGKTDSQWKGSDQREFFLMSEKNAVSSIHVDTGAQVTWVQILAGRKIWYFPRDLTGSTRCLAHGGSLEYQLFDAGWAKVELRAGDLLIMPPSCPHAVFTPEDCLAVGGQVYTAAHLSSSLDGLRMQEAFPAISNEDVKADTYHLLSCIFTTLEKISMENRIIRESLRPAALAISTSAYLEALDVNMANSQPAPSTVGTAKSTKSTKPTHSTVDTATLQPAKRAKPARSTADTTNTEHGLSEWESSRTAQRVEQRGSAQSLIDLTARKTLVEILTEREKRYHVAIGLIDAPQE</sequence>
<dbReference type="AlphaFoldDB" id="A0A1Q5TD79"/>
<keyword evidence="7" id="KW-0805">Transcription regulation</keyword>
<evidence type="ECO:0000313" key="13">
    <source>
        <dbReference type="EMBL" id="OKO98171.1"/>
    </source>
</evidence>
<evidence type="ECO:0000256" key="10">
    <source>
        <dbReference type="ARBA" id="ARBA00047915"/>
    </source>
</evidence>
<name>A0A1Q5TD79_9EURO</name>
<evidence type="ECO:0000256" key="9">
    <source>
        <dbReference type="ARBA" id="ARBA00031083"/>
    </source>
</evidence>
<protein>
    <recommendedName>
        <fullName evidence="3">[histone H3]-dimethyl-L-lysine(36) demethylase</fullName>
        <ecNumber evidence="3">1.14.11.27</ecNumber>
    </recommendedName>
    <alternativeName>
        <fullName evidence="9">[Histone-H3]-lysine-36 demethylase 1</fullName>
    </alternativeName>
</protein>
<keyword evidence="5" id="KW-0560">Oxidoreductase</keyword>
<evidence type="ECO:0000256" key="8">
    <source>
        <dbReference type="ARBA" id="ARBA00023163"/>
    </source>
</evidence>
<dbReference type="PROSITE" id="PS51184">
    <property type="entry name" value="JMJC"/>
    <property type="match status" value="1"/>
</dbReference>
<evidence type="ECO:0000259" key="12">
    <source>
        <dbReference type="PROSITE" id="PS51184"/>
    </source>
</evidence>
<dbReference type="SUPFAM" id="SSF51197">
    <property type="entry name" value="Clavaminate synthase-like"/>
    <property type="match status" value="1"/>
</dbReference>
<comment type="catalytic activity">
    <reaction evidence="10">
        <text>N(6),N(6)-dimethyl-L-lysyl(36)-[histone H3] + 2 2-oxoglutarate + 2 O2 = L-lysyl(36)-[histone H3] + 2 formaldehyde + 2 succinate + 2 CO2</text>
        <dbReference type="Rhea" id="RHEA:42032"/>
        <dbReference type="Rhea" id="RHEA-COMP:9785"/>
        <dbReference type="Rhea" id="RHEA-COMP:9787"/>
        <dbReference type="ChEBI" id="CHEBI:15379"/>
        <dbReference type="ChEBI" id="CHEBI:16526"/>
        <dbReference type="ChEBI" id="CHEBI:16810"/>
        <dbReference type="ChEBI" id="CHEBI:16842"/>
        <dbReference type="ChEBI" id="CHEBI:29969"/>
        <dbReference type="ChEBI" id="CHEBI:30031"/>
        <dbReference type="ChEBI" id="CHEBI:61976"/>
        <dbReference type="EC" id="1.14.11.27"/>
    </reaction>
</comment>
<dbReference type="Gene3D" id="2.60.120.650">
    <property type="entry name" value="Cupin"/>
    <property type="match status" value="1"/>
</dbReference>
<evidence type="ECO:0000256" key="1">
    <source>
        <dbReference type="ARBA" id="ARBA00001954"/>
    </source>
</evidence>
<feature type="domain" description="JmjC" evidence="12">
    <location>
        <begin position="213"/>
        <end position="366"/>
    </location>
</feature>
<evidence type="ECO:0000256" key="11">
    <source>
        <dbReference type="SAM" id="MobiDB-lite"/>
    </source>
</evidence>
<comment type="cofactor">
    <cofactor evidence="1">
        <name>Fe(2+)</name>
        <dbReference type="ChEBI" id="CHEBI:29033"/>
    </cofactor>
</comment>
<dbReference type="OrthoDB" id="4494329at2759"/>
<evidence type="ECO:0000256" key="3">
    <source>
        <dbReference type="ARBA" id="ARBA00013246"/>
    </source>
</evidence>
<feature type="region of interest" description="Disordered" evidence="11">
    <location>
        <begin position="428"/>
        <end position="495"/>
    </location>
</feature>
<reference evidence="13 14" key="1">
    <citation type="submission" date="2016-10" db="EMBL/GenBank/DDBJ databases">
        <title>Genome sequence of the ascomycete fungus Penicillium subrubescens.</title>
        <authorList>
            <person name="De Vries R.P."/>
            <person name="Peng M."/>
            <person name="Dilokpimol A."/>
            <person name="Hilden K."/>
            <person name="Makela M.R."/>
            <person name="Grigoriev I."/>
            <person name="Riley R."/>
            <person name="Granchi Z."/>
        </authorList>
    </citation>
    <scope>NUCLEOTIDE SEQUENCE [LARGE SCALE GENOMIC DNA]</scope>
    <source>
        <strain evidence="13 14">CBS 132785</strain>
    </source>
</reference>
<organism evidence="13 14">
    <name type="scientific">Penicillium subrubescens</name>
    <dbReference type="NCBI Taxonomy" id="1316194"/>
    <lineage>
        <taxon>Eukaryota</taxon>
        <taxon>Fungi</taxon>
        <taxon>Dikarya</taxon>
        <taxon>Ascomycota</taxon>
        <taxon>Pezizomycotina</taxon>
        <taxon>Eurotiomycetes</taxon>
        <taxon>Eurotiomycetidae</taxon>
        <taxon>Eurotiales</taxon>
        <taxon>Aspergillaceae</taxon>
        <taxon>Penicillium</taxon>
    </lineage>
</organism>
<keyword evidence="4" id="KW-0479">Metal-binding</keyword>
<evidence type="ECO:0000256" key="5">
    <source>
        <dbReference type="ARBA" id="ARBA00023002"/>
    </source>
</evidence>
<evidence type="ECO:0000256" key="2">
    <source>
        <dbReference type="ARBA" id="ARBA00008037"/>
    </source>
</evidence>
<dbReference type="PANTHER" id="PTHR23123">
    <property type="entry name" value="PHD/F-BOX CONTAINING PROTEIN"/>
    <property type="match status" value="1"/>
</dbReference>
<comment type="similarity">
    <text evidence="2">Belongs to the JHDM1 histone demethylase family.</text>
</comment>